<dbReference type="InterPro" id="IPR022385">
    <property type="entry name" value="Rhs_assc_core"/>
</dbReference>
<evidence type="ECO:0000313" key="2">
    <source>
        <dbReference type="Proteomes" id="UP000676386"/>
    </source>
</evidence>
<dbReference type="EMBL" id="JAGTXB010000007">
    <property type="protein sequence ID" value="MBS0028869.1"/>
    <property type="molecule type" value="Genomic_DNA"/>
</dbReference>
<proteinExistence type="predicted"/>
<dbReference type="Gene3D" id="2.180.10.10">
    <property type="entry name" value="RHS repeat-associated core"/>
    <property type="match status" value="1"/>
</dbReference>
<comment type="caution">
    <text evidence="1">The sequence shown here is derived from an EMBL/GenBank/DDBJ whole genome shotgun (WGS) entry which is preliminary data.</text>
</comment>
<dbReference type="RefSeq" id="WP_211973971.1">
    <property type="nucleotide sequence ID" value="NZ_CBFHAM010000040.1"/>
</dbReference>
<gene>
    <name evidence="1" type="ORF">KE626_16230</name>
</gene>
<evidence type="ECO:0000313" key="1">
    <source>
        <dbReference type="EMBL" id="MBS0028869.1"/>
    </source>
</evidence>
<organism evidence="1 2">
    <name type="scientific">Chitinophaga hostae</name>
    <dbReference type="NCBI Taxonomy" id="2831022"/>
    <lineage>
        <taxon>Bacteria</taxon>
        <taxon>Pseudomonadati</taxon>
        <taxon>Bacteroidota</taxon>
        <taxon>Chitinophagia</taxon>
        <taxon>Chitinophagales</taxon>
        <taxon>Chitinophagaceae</taxon>
        <taxon>Chitinophaga</taxon>
    </lineage>
</organism>
<dbReference type="Proteomes" id="UP000676386">
    <property type="component" value="Unassembled WGS sequence"/>
</dbReference>
<evidence type="ECO:0008006" key="3">
    <source>
        <dbReference type="Google" id="ProtNLM"/>
    </source>
</evidence>
<keyword evidence="2" id="KW-1185">Reference proteome</keyword>
<reference evidence="1 2" key="1">
    <citation type="submission" date="2021-04" db="EMBL/GenBank/DDBJ databases">
        <title>Chitinophaga sp. nov., isolated from the rhizosphere soil.</title>
        <authorList>
            <person name="He S."/>
        </authorList>
    </citation>
    <scope>NUCLEOTIDE SEQUENCE [LARGE SCALE GENOMIC DNA]</scope>
    <source>
        <strain evidence="1 2">2R12</strain>
    </source>
</reference>
<dbReference type="NCBIfam" id="TIGR03696">
    <property type="entry name" value="Rhs_assc_core"/>
    <property type="match status" value="1"/>
</dbReference>
<sequence>MTGFYDRLDFFLSYEKIKSVIFSGRSSLRPLLEGTHYYPYGLTMAAISSNALKGANYSKNRKEFNGIEHTTDLDLNQYDAFYRSLDPQVGRWFQVDPKPNEMFSPYAAMANNPILYSDPGGDTNWVFGTAGQYLGTINDRLANQVHFMNNDDAKTKPFDASNLTNKEAKKLAQAMRGASVASMGEKTAADMQAISNQSDKLNKELGFVGSIGNDKEIRLTAMKVDENNSTASVNLLSQLDKNYSKEQQAGLFLFGHVHYKGLMNGFLYGDGSPMTMQKFLGDPTDPNDYQPGLYRSGNASEKGRSPALIPTSYGVTIYGTGTSSSRTGYGNVLTIENQVNPSNNSFLLYKSLKR</sequence>
<protein>
    <recommendedName>
        <fullName evidence="3">RHS repeat-associated core domain-containing protein</fullName>
    </recommendedName>
</protein>
<accession>A0ABS5J0Y7</accession>
<name>A0ABS5J0Y7_9BACT</name>